<gene>
    <name evidence="1" type="ORF">EWB00_000971</name>
</gene>
<dbReference type="Proteomes" id="UP000311919">
    <property type="component" value="Unassembled WGS sequence"/>
</dbReference>
<dbReference type="InterPro" id="IPR053347">
    <property type="entry name" value="Axonemal_MT_stabilizer"/>
</dbReference>
<dbReference type="GO" id="GO:0016757">
    <property type="term" value="F:glycosyltransferase activity"/>
    <property type="evidence" value="ECO:0007669"/>
    <property type="project" value="UniProtKB-KW"/>
</dbReference>
<protein>
    <submittedName>
        <fullName evidence="1">Putative core 1 udp-galactose:n-acetylgalactosamine-alpha-r beta 1, 3-galactosyltransferase</fullName>
    </submittedName>
</protein>
<keyword evidence="1" id="KW-0328">Glycosyltransferase</keyword>
<dbReference type="AlphaFoldDB" id="A0A4Z2DY01"/>
<proteinExistence type="predicted"/>
<dbReference type="OrthoDB" id="382863at2759"/>
<dbReference type="PANTHER" id="PTHR37404">
    <property type="entry name" value="HCG1796489"/>
    <property type="match status" value="1"/>
</dbReference>
<keyword evidence="1" id="KW-0808">Transferase</keyword>
<comment type="caution">
    <text evidence="1">The sequence shown here is derived from an EMBL/GenBank/DDBJ whole genome shotgun (WGS) entry which is preliminary data.</text>
</comment>
<reference evidence="1 2" key="1">
    <citation type="submission" date="2019-03" db="EMBL/GenBank/DDBJ databases">
        <title>An improved genome assembly of the fluke Schistosoma japonicum.</title>
        <authorList>
            <person name="Hu W."/>
            <person name="Luo F."/>
            <person name="Yin M."/>
            <person name="Mo X."/>
            <person name="Sun C."/>
            <person name="Wu Q."/>
            <person name="Zhu B."/>
            <person name="Xiang M."/>
            <person name="Wang J."/>
            <person name="Wang Y."/>
            <person name="Zhang T."/>
            <person name="Xu B."/>
            <person name="Zheng H."/>
            <person name="Feng Z."/>
        </authorList>
    </citation>
    <scope>NUCLEOTIDE SEQUENCE [LARGE SCALE GENOMIC DNA]</scope>
    <source>
        <strain evidence="1">HuSjv2</strain>
        <tissue evidence="1">Worms</tissue>
    </source>
</reference>
<organism evidence="1 2">
    <name type="scientific">Schistosoma japonicum</name>
    <name type="common">Blood fluke</name>
    <dbReference type="NCBI Taxonomy" id="6182"/>
    <lineage>
        <taxon>Eukaryota</taxon>
        <taxon>Metazoa</taxon>
        <taxon>Spiralia</taxon>
        <taxon>Lophotrochozoa</taxon>
        <taxon>Platyhelminthes</taxon>
        <taxon>Trematoda</taxon>
        <taxon>Digenea</taxon>
        <taxon>Strigeidida</taxon>
        <taxon>Schistosomatoidea</taxon>
        <taxon>Schistosomatidae</taxon>
        <taxon>Schistosoma</taxon>
    </lineage>
</organism>
<accession>A0A4Z2DY01</accession>
<dbReference type="PANTHER" id="PTHR37404:SF1">
    <property type="entry name" value="HCG1796489"/>
    <property type="match status" value="1"/>
</dbReference>
<dbReference type="EMBL" id="SKCS01000014">
    <property type="protein sequence ID" value="TNN21082.1"/>
    <property type="molecule type" value="Genomic_DNA"/>
</dbReference>
<evidence type="ECO:0000313" key="1">
    <source>
        <dbReference type="EMBL" id="TNN21082.1"/>
    </source>
</evidence>
<keyword evidence="2" id="KW-1185">Reference proteome</keyword>
<name>A0A4Z2DY01_SCHJA</name>
<sequence>MSNLNKGRNILSGLQNDDLFKTSYGVGHHWRTGFRFPDFVSTDKISNDYTYGLEPESAVKIEDHYQTTSKLAHDQKILKECFKSSQNPLPPHHWDVRYINDFRSRFLSGGYRRPLSPSHQTTETKESYSAIAVPSELWSSLSMRPFEIENHHKDGSSKNIIASTKNAGLSGRALYPKDKETIRNLDPYLTTYMKDHRLWNPEELNEIGKANIATYWNSKEHPKSKVHCLDSKTISKECFKREEQPMLDTLKFKYATNSSVVQPASLHALHTGLQSTYQSEYKQPNSLLRRLCPTETPFTLPDPGTVLVHTVPNMYKTEYSVIGEYQRTLL</sequence>
<evidence type="ECO:0000313" key="2">
    <source>
        <dbReference type="Proteomes" id="UP000311919"/>
    </source>
</evidence>